<gene>
    <name evidence="13 15" type="primary">lpxK</name>
    <name evidence="15" type="ORF">RM706_15385</name>
</gene>
<evidence type="ECO:0000256" key="1">
    <source>
        <dbReference type="ARBA" id="ARBA00002274"/>
    </source>
</evidence>
<dbReference type="EMBL" id="JAVRHR010000004">
    <property type="protein sequence ID" value="MDT0608424.1"/>
    <property type="molecule type" value="Genomic_DNA"/>
</dbReference>
<comment type="caution">
    <text evidence="15">The sequence shown here is derived from an EMBL/GenBank/DDBJ whole genome shotgun (WGS) entry which is preliminary data.</text>
</comment>
<evidence type="ECO:0000256" key="11">
    <source>
        <dbReference type="ARBA" id="ARBA00023098"/>
    </source>
</evidence>
<dbReference type="HAMAP" id="MF_00409">
    <property type="entry name" value="LpxK"/>
    <property type="match status" value="1"/>
</dbReference>
<keyword evidence="8 13" id="KW-0547">Nucleotide-binding</keyword>
<comment type="function">
    <text evidence="1 13">Transfers the gamma-phosphate of ATP to the 4'-position of a tetraacyldisaccharide 1-phosphate intermediate (termed DS-1-P) to form tetraacyldisaccharide 1,4'-bis-phosphate (lipid IVA).</text>
</comment>
<dbReference type="Pfam" id="PF02606">
    <property type="entry name" value="LpxK"/>
    <property type="match status" value="1"/>
</dbReference>
<proteinExistence type="inferred from homology"/>
<accession>A0ABU3AE07</accession>
<keyword evidence="14" id="KW-0812">Transmembrane</keyword>
<dbReference type="InterPro" id="IPR003758">
    <property type="entry name" value="LpxK"/>
</dbReference>
<evidence type="ECO:0000256" key="12">
    <source>
        <dbReference type="ARBA" id="ARBA00029757"/>
    </source>
</evidence>
<keyword evidence="10 13" id="KW-0067">ATP-binding</keyword>
<comment type="pathway">
    <text evidence="2 13">Glycolipid biosynthesis; lipid IV(A) biosynthesis; lipid IV(A) from (3R)-3-hydroxytetradecanoyl-[acyl-carrier-protein] and UDP-N-acetyl-alpha-D-glucosamine: step 6/6.</text>
</comment>
<feature type="binding site" evidence="13">
    <location>
        <begin position="47"/>
        <end position="54"/>
    </location>
    <ligand>
        <name>ATP</name>
        <dbReference type="ChEBI" id="CHEBI:30616"/>
    </ligand>
</feature>
<evidence type="ECO:0000256" key="14">
    <source>
        <dbReference type="SAM" id="Phobius"/>
    </source>
</evidence>
<keyword evidence="7 13" id="KW-0808">Transferase</keyword>
<evidence type="ECO:0000313" key="15">
    <source>
        <dbReference type="EMBL" id="MDT0608424.1"/>
    </source>
</evidence>
<evidence type="ECO:0000256" key="5">
    <source>
        <dbReference type="ARBA" id="ARBA00022516"/>
    </source>
</evidence>
<dbReference type="RefSeq" id="WP_311353160.1">
    <property type="nucleotide sequence ID" value="NZ_JAVRHR010000004.1"/>
</dbReference>
<evidence type="ECO:0000256" key="9">
    <source>
        <dbReference type="ARBA" id="ARBA00022777"/>
    </source>
</evidence>
<dbReference type="PANTHER" id="PTHR42724">
    <property type="entry name" value="TETRAACYLDISACCHARIDE 4'-KINASE"/>
    <property type="match status" value="1"/>
</dbReference>
<comment type="catalytic activity">
    <reaction evidence="13">
        <text>a lipid A disaccharide + ATP = a lipid IVA + ADP + H(+)</text>
        <dbReference type="Rhea" id="RHEA:67840"/>
        <dbReference type="ChEBI" id="CHEBI:15378"/>
        <dbReference type="ChEBI" id="CHEBI:30616"/>
        <dbReference type="ChEBI" id="CHEBI:176343"/>
        <dbReference type="ChEBI" id="CHEBI:176425"/>
        <dbReference type="ChEBI" id="CHEBI:456216"/>
        <dbReference type="EC" id="2.7.1.130"/>
    </reaction>
</comment>
<dbReference type="NCBIfam" id="TIGR00682">
    <property type="entry name" value="lpxK"/>
    <property type="match status" value="1"/>
</dbReference>
<evidence type="ECO:0000256" key="6">
    <source>
        <dbReference type="ARBA" id="ARBA00022556"/>
    </source>
</evidence>
<reference evidence="15 16" key="1">
    <citation type="submission" date="2023-09" db="EMBL/GenBank/DDBJ databases">
        <authorList>
            <person name="Rey-Velasco X."/>
        </authorList>
    </citation>
    <scope>NUCLEOTIDE SEQUENCE [LARGE SCALE GENOMIC DNA]</scope>
    <source>
        <strain evidence="15 16">F388</strain>
    </source>
</reference>
<name>A0ABU3AE07_9FLAO</name>
<keyword evidence="11 13" id="KW-0443">Lipid metabolism</keyword>
<keyword evidence="9 13" id="KW-0418">Kinase</keyword>
<dbReference type="Proteomes" id="UP001255246">
    <property type="component" value="Unassembled WGS sequence"/>
</dbReference>
<evidence type="ECO:0000256" key="13">
    <source>
        <dbReference type="HAMAP-Rule" id="MF_00409"/>
    </source>
</evidence>
<keyword evidence="5 13" id="KW-0444">Lipid biosynthesis</keyword>
<organism evidence="15 16">
    <name type="scientific">Croceitalea rosinachiae</name>
    <dbReference type="NCBI Taxonomy" id="3075596"/>
    <lineage>
        <taxon>Bacteria</taxon>
        <taxon>Pseudomonadati</taxon>
        <taxon>Bacteroidota</taxon>
        <taxon>Flavobacteriia</taxon>
        <taxon>Flavobacteriales</taxon>
        <taxon>Flavobacteriaceae</taxon>
        <taxon>Croceitalea</taxon>
    </lineage>
</organism>
<evidence type="ECO:0000256" key="2">
    <source>
        <dbReference type="ARBA" id="ARBA00004870"/>
    </source>
</evidence>
<keyword evidence="6 13" id="KW-0441">Lipid A biosynthesis</keyword>
<sequence length="335" mass="38713">MQLLRKLLFPISLLYGIVIYMRNYLYDSGFFKSQSFKTLTICVGNLSVGGTGKTPMIEYLINILQNDFKIAVLSRGYRRKSKGFQLADDQSTVEKLGDEPFQIYKKFDKIDLAVDSNRCNGILNLENSIKPDLILLDDAFQHRKVKPSFNILLTAYDNLFVKDVFLPTGTLRDAKNQAKRSNVIIVTKCPNSLPKDEQNKIIKQLNLEKTILFSSFEYAKVLRSKTEELSFEDLKIKQVSLVTGIANPKPLVKYLEFIGVVFKHFEFGDHHFFSKKEISKFKDNDYIITTEKDFMRLEGKVENLFYLEVRHRFLNGGDLFLKSELEKVIKLNPQS</sequence>
<dbReference type="PANTHER" id="PTHR42724:SF1">
    <property type="entry name" value="TETRAACYLDISACCHARIDE 4'-KINASE, MITOCHONDRIAL-RELATED"/>
    <property type="match status" value="1"/>
</dbReference>
<evidence type="ECO:0000313" key="16">
    <source>
        <dbReference type="Proteomes" id="UP001255246"/>
    </source>
</evidence>
<dbReference type="GO" id="GO:0009029">
    <property type="term" value="F:lipid-A 4'-kinase activity"/>
    <property type="evidence" value="ECO:0007669"/>
    <property type="project" value="UniProtKB-EC"/>
</dbReference>
<evidence type="ECO:0000256" key="8">
    <source>
        <dbReference type="ARBA" id="ARBA00022741"/>
    </source>
</evidence>
<feature type="transmembrane region" description="Helical" evidence="14">
    <location>
        <begin position="7"/>
        <end position="26"/>
    </location>
</feature>
<evidence type="ECO:0000256" key="10">
    <source>
        <dbReference type="ARBA" id="ARBA00022840"/>
    </source>
</evidence>
<evidence type="ECO:0000256" key="7">
    <source>
        <dbReference type="ARBA" id="ARBA00022679"/>
    </source>
</evidence>
<dbReference type="InterPro" id="IPR027417">
    <property type="entry name" value="P-loop_NTPase"/>
</dbReference>
<evidence type="ECO:0000256" key="3">
    <source>
        <dbReference type="ARBA" id="ARBA00012071"/>
    </source>
</evidence>
<dbReference type="EC" id="2.7.1.130" evidence="3 13"/>
<keyword evidence="14" id="KW-0472">Membrane</keyword>
<evidence type="ECO:0000256" key="4">
    <source>
        <dbReference type="ARBA" id="ARBA00016436"/>
    </source>
</evidence>
<comment type="similarity">
    <text evidence="13">Belongs to the LpxK family.</text>
</comment>
<keyword evidence="14" id="KW-1133">Transmembrane helix</keyword>
<keyword evidence="16" id="KW-1185">Reference proteome</keyword>
<protein>
    <recommendedName>
        <fullName evidence="4 13">Tetraacyldisaccharide 4'-kinase</fullName>
        <ecNumber evidence="3 13">2.7.1.130</ecNumber>
    </recommendedName>
    <alternativeName>
        <fullName evidence="12 13">Lipid A 4'-kinase</fullName>
    </alternativeName>
</protein>
<dbReference type="SUPFAM" id="SSF52540">
    <property type="entry name" value="P-loop containing nucleoside triphosphate hydrolases"/>
    <property type="match status" value="1"/>
</dbReference>